<organism evidence="2 3">
    <name type="scientific">Favolaschia claudopus</name>
    <dbReference type="NCBI Taxonomy" id="2862362"/>
    <lineage>
        <taxon>Eukaryota</taxon>
        <taxon>Fungi</taxon>
        <taxon>Dikarya</taxon>
        <taxon>Basidiomycota</taxon>
        <taxon>Agaricomycotina</taxon>
        <taxon>Agaricomycetes</taxon>
        <taxon>Agaricomycetidae</taxon>
        <taxon>Agaricales</taxon>
        <taxon>Marasmiineae</taxon>
        <taxon>Mycenaceae</taxon>
        <taxon>Favolaschia</taxon>
    </lineage>
</organism>
<protein>
    <submittedName>
        <fullName evidence="2">Uncharacterized protein</fullName>
    </submittedName>
</protein>
<comment type="caution">
    <text evidence="2">The sequence shown here is derived from an EMBL/GenBank/DDBJ whole genome shotgun (WGS) entry which is preliminary data.</text>
</comment>
<evidence type="ECO:0000313" key="2">
    <source>
        <dbReference type="EMBL" id="KAK7040001.1"/>
    </source>
</evidence>
<reference evidence="2 3" key="1">
    <citation type="journal article" date="2024" name="J Genomics">
        <title>Draft genome sequencing and assembly of Favolaschia claudopus CIRM-BRFM 2984 isolated from oak limbs.</title>
        <authorList>
            <person name="Navarro D."/>
            <person name="Drula E."/>
            <person name="Chaduli D."/>
            <person name="Cazenave R."/>
            <person name="Ahrendt S."/>
            <person name="Wang J."/>
            <person name="Lipzen A."/>
            <person name="Daum C."/>
            <person name="Barry K."/>
            <person name="Grigoriev I.V."/>
            <person name="Favel A."/>
            <person name="Rosso M.N."/>
            <person name="Martin F."/>
        </authorList>
    </citation>
    <scope>NUCLEOTIDE SEQUENCE [LARGE SCALE GENOMIC DNA]</scope>
    <source>
        <strain evidence="2 3">CIRM-BRFM 2984</strain>
    </source>
</reference>
<proteinExistence type="predicted"/>
<feature type="compositionally biased region" description="Basic and acidic residues" evidence="1">
    <location>
        <begin position="102"/>
        <end position="121"/>
    </location>
</feature>
<feature type="region of interest" description="Disordered" evidence="1">
    <location>
        <begin position="99"/>
        <end position="139"/>
    </location>
</feature>
<sequence>MHENLEVEGKAKKIGIFTQNADYRRAMEAMATKITPQNPPHVLTLASITRMDREDFRRAMWARRRREWIDEQSRQCREMRAKRPVDYASLPLRKRPIRRVKRSEAARARRREGWEHLERAEGTAGEAQGAGLERTDSVV</sequence>
<dbReference type="AlphaFoldDB" id="A0AAW0CLX5"/>
<evidence type="ECO:0000313" key="3">
    <source>
        <dbReference type="Proteomes" id="UP001362999"/>
    </source>
</evidence>
<keyword evidence="3" id="KW-1185">Reference proteome</keyword>
<evidence type="ECO:0000256" key="1">
    <source>
        <dbReference type="SAM" id="MobiDB-lite"/>
    </source>
</evidence>
<accession>A0AAW0CLX5</accession>
<name>A0AAW0CLX5_9AGAR</name>
<feature type="compositionally biased region" description="Low complexity" evidence="1">
    <location>
        <begin position="122"/>
        <end position="132"/>
    </location>
</feature>
<gene>
    <name evidence="2" type="ORF">R3P38DRAFT_2770125</name>
</gene>
<dbReference type="Proteomes" id="UP001362999">
    <property type="component" value="Unassembled WGS sequence"/>
</dbReference>
<dbReference type="EMBL" id="JAWWNJ010000016">
    <property type="protein sequence ID" value="KAK7040001.1"/>
    <property type="molecule type" value="Genomic_DNA"/>
</dbReference>